<name>A0AAW1L3K7_POPJA</name>
<dbReference type="InterPro" id="IPR004875">
    <property type="entry name" value="DDE_SF_endonuclease_dom"/>
</dbReference>
<reference evidence="3 4" key="1">
    <citation type="journal article" date="2024" name="BMC Genomics">
        <title>De novo assembly and annotation of Popillia japonica's genome with initial clues to its potential as an invasive pest.</title>
        <authorList>
            <person name="Cucini C."/>
            <person name="Boschi S."/>
            <person name="Funari R."/>
            <person name="Cardaioli E."/>
            <person name="Iannotti N."/>
            <person name="Marturano G."/>
            <person name="Paoli F."/>
            <person name="Bruttini M."/>
            <person name="Carapelli A."/>
            <person name="Frati F."/>
            <person name="Nardi F."/>
        </authorList>
    </citation>
    <scope>NUCLEOTIDE SEQUENCE [LARGE SCALE GENOMIC DNA]</scope>
    <source>
        <strain evidence="3">DMR45628</strain>
    </source>
</reference>
<comment type="caution">
    <text evidence="3">The sequence shown here is derived from an EMBL/GenBank/DDBJ whole genome shotgun (WGS) entry which is preliminary data.</text>
</comment>
<keyword evidence="3" id="KW-0378">Hydrolase</keyword>
<evidence type="ECO:0000256" key="1">
    <source>
        <dbReference type="SAM" id="MobiDB-lite"/>
    </source>
</evidence>
<dbReference type="Proteomes" id="UP001458880">
    <property type="component" value="Unassembled WGS sequence"/>
</dbReference>
<organism evidence="3 4">
    <name type="scientific">Popillia japonica</name>
    <name type="common">Japanese beetle</name>
    <dbReference type="NCBI Taxonomy" id="7064"/>
    <lineage>
        <taxon>Eukaryota</taxon>
        <taxon>Metazoa</taxon>
        <taxon>Ecdysozoa</taxon>
        <taxon>Arthropoda</taxon>
        <taxon>Hexapoda</taxon>
        <taxon>Insecta</taxon>
        <taxon>Pterygota</taxon>
        <taxon>Neoptera</taxon>
        <taxon>Endopterygota</taxon>
        <taxon>Coleoptera</taxon>
        <taxon>Polyphaga</taxon>
        <taxon>Scarabaeiformia</taxon>
        <taxon>Scarabaeidae</taxon>
        <taxon>Rutelinae</taxon>
        <taxon>Popillia</taxon>
    </lineage>
</organism>
<keyword evidence="3" id="KW-0540">Nuclease</keyword>
<accession>A0AAW1L3K7</accession>
<keyword evidence="4" id="KW-1185">Reference proteome</keyword>
<dbReference type="GO" id="GO:0003676">
    <property type="term" value="F:nucleic acid binding"/>
    <property type="evidence" value="ECO:0007669"/>
    <property type="project" value="InterPro"/>
</dbReference>
<dbReference type="Pfam" id="PF03184">
    <property type="entry name" value="DDE_1"/>
    <property type="match status" value="1"/>
</dbReference>
<dbReference type="GO" id="GO:0004519">
    <property type="term" value="F:endonuclease activity"/>
    <property type="evidence" value="ECO:0007669"/>
    <property type="project" value="UniProtKB-KW"/>
</dbReference>
<dbReference type="EMBL" id="JASPKY010000171">
    <property type="protein sequence ID" value="KAK9728324.1"/>
    <property type="molecule type" value="Genomic_DNA"/>
</dbReference>
<sequence length="175" mass="19475">MDSEKNFIKSFKKFLIRAAPSVQEPALLLLDGHATHTKSIELINLTRENNVVLLCFPPHCTHRMQPLDISFMAPLNTFYADEARKSLRDHLGRCVTINQIGKLFGTELFMKAASVQTAVSGFRKIGPYPLIPTIFDDWMFAPAETTERPVAHQNTSVTIGSPTSSDSSIPNVTMI</sequence>
<evidence type="ECO:0000313" key="3">
    <source>
        <dbReference type="EMBL" id="KAK9728324.1"/>
    </source>
</evidence>
<keyword evidence="3" id="KW-0255">Endonuclease</keyword>
<evidence type="ECO:0000313" key="4">
    <source>
        <dbReference type="Proteomes" id="UP001458880"/>
    </source>
</evidence>
<evidence type="ECO:0000259" key="2">
    <source>
        <dbReference type="Pfam" id="PF03184"/>
    </source>
</evidence>
<gene>
    <name evidence="3" type="ORF">QE152_g18100</name>
</gene>
<dbReference type="AlphaFoldDB" id="A0AAW1L3K7"/>
<feature type="domain" description="DDE-1" evidence="2">
    <location>
        <begin position="14"/>
        <end position="84"/>
    </location>
</feature>
<feature type="compositionally biased region" description="Polar residues" evidence="1">
    <location>
        <begin position="152"/>
        <end position="175"/>
    </location>
</feature>
<feature type="region of interest" description="Disordered" evidence="1">
    <location>
        <begin position="151"/>
        <end position="175"/>
    </location>
</feature>
<proteinExistence type="predicted"/>
<protein>
    <submittedName>
        <fullName evidence="3">DDE superfamily endonuclease</fullName>
    </submittedName>
</protein>